<accession>A0A1F7IJB9</accession>
<dbReference type="PANTHER" id="PTHR38471">
    <property type="entry name" value="FOUR HELIX BUNDLE PROTEIN"/>
    <property type="match status" value="1"/>
</dbReference>
<proteinExistence type="predicted"/>
<gene>
    <name evidence="1" type="ORF">A3B40_01930</name>
</gene>
<comment type="caution">
    <text evidence="1">The sequence shown here is derived from an EMBL/GenBank/DDBJ whole genome shotgun (WGS) entry which is preliminary data.</text>
</comment>
<dbReference type="Pfam" id="PF05635">
    <property type="entry name" value="23S_rRNA_IVP"/>
    <property type="match status" value="1"/>
</dbReference>
<dbReference type="Proteomes" id="UP000178040">
    <property type="component" value="Unassembled WGS sequence"/>
</dbReference>
<sequence length="112" mass="12811">MVVEDLIIYKKSLNLIKSTYSLLRKNESLKRDFSLCDQIKRSSISVSTNISEGYGRSKKYFKNFLGIASGSANETITLLQIIELVYNVNTKQLQEDYKFLAKQISAFSSRLN</sequence>
<dbReference type="EMBL" id="MGAI01000050">
    <property type="protein sequence ID" value="OGK43463.1"/>
    <property type="molecule type" value="Genomic_DNA"/>
</dbReference>
<dbReference type="InterPro" id="IPR036583">
    <property type="entry name" value="23S_rRNA_IVS_sf"/>
</dbReference>
<dbReference type="Gene3D" id="1.20.1440.60">
    <property type="entry name" value="23S rRNA-intervening sequence"/>
    <property type="match status" value="1"/>
</dbReference>
<evidence type="ECO:0008006" key="3">
    <source>
        <dbReference type="Google" id="ProtNLM"/>
    </source>
</evidence>
<organism evidence="1 2">
    <name type="scientific">Candidatus Roizmanbacteria bacterium RIFCSPLOWO2_01_FULL_37_16</name>
    <dbReference type="NCBI Taxonomy" id="1802058"/>
    <lineage>
        <taxon>Bacteria</taxon>
        <taxon>Candidatus Roizmaniibacteriota</taxon>
    </lineage>
</organism>
<dbReference type="InterPro" id="IPR012657">
    <property type="entry name" value="23S_rRNA-intervening_sequence"/>
</dbReference>
<protein>
    <recommendedName>
        <fullName evidence="3">Four helix bundle protein</fullName>
    </recommendedName>
</protein>
<name>A0A1F7IJB9_9BACT</name>
<dbReference type="PANTHER" id="PTHR38471:SF2">
    <property type="entry name" value="FOUR HELIX BUNDLE PROTEIN"/>
    <property type="match status" value="1"/>
</dbReference>
<evidence type="ECO:0000313" key="1">
    <source>
        <dbReference type="EMBL" id="OGK43463.1"/>
    </source>
</evidence>
<reference evidence="1 2" key="1">
    <citation type="journal article" date="2016" name="Nat. Commun.">
        <title>Thousands of microbial genomes shed light on interconnected biogeochemical processes in an aquifer system.</title>
        <authorList>
            <person name="Anantharaman K."/>
            <person name="Brown C.T."/>
            <person name="Hug L.A."/>
            <person name="Sharon I."/>
            <person name="Castelle C.J."/>
            <person name="Probst A.J."/>
            <person name="Thomas B.C."/>
            <person name="Singh A."/>
            <person name="Wilkins M.J."/>
            <person name="Karaoz U."/>
            <person name="Brodie E.L."/>
            <person name="Williams K.H."/>
            <person name="Hubbard S.S."/>
            <person name="Banfield J.F."/>
        </authorList>
    </citation>
    <scope>NUCLEOTIDE SEQUENCE [LARGE SCALE GENOMIC DNA]</scope>
</reference>
<dbReference type="SUPFAM" id="SSF158446">
    <property type="entry name" value="IVS-encoded protein-like"/>
    <property type="match status" value="1"/>
</dbReference>
<dbReference type="NCBIfam" id="TIGR02436">
    <property type="entry name" value="four helix bundle protein"/>
    <property type="match status" value="1"/>
</dbReference>
<evidence type="ECO:0000313" key="2">
    <source>
        <dbReference type="Proteomes" id="UP000178040"/>
    </source>
</evidence>
<dbReference type="AlphaFoldDB" id="A0A1F7IJB9"/>